<evidence type="ECO:0000259" key="21">
    <source>
        <dbReference type="PROSITE" id="PS50999"/>
    </source>
</evidence>
<evidence type="ECO:0000259" key="20">
    <source>
        <dbReference type="PROSITE" id="PS50857"/>
    </source>
</evidence>
<dbReference type="PROSITE" id="PS50857">
    <property type="entry name" value="COX2_CUA"/>
    <property type="match status" value="1"/>
</dbReference>
<evidence type="ECO:0000256" key="1">
    <source>
        <dbReference type="ARBA" id="ARBA00004448"/>
    </source>
</evidence>
<proteinExistence type="inferred from homology"/>
<keyword evidence="16 18" id="KW-0472">Membrane</keyword>
<dbReference type="InterPro" id="IPR045187">
    <property type="entry name" value="CcO_II"/>
</dbReference>
<feature type="transmembrane region" description="Helical" evidence="19">
    <location>
        <begin position="62"/>
        <end position="84"/>
    </location>
</feature>
<comment type="cofactor">
    <cofactor evidence="18">
        <name>Cu cation</name>
        <dbReference type="ChEBI" id="CHEBI:23378"/>
    </cofactor>
    <text evidence="18">Binds a copper A center.</text>
</comment>
<evidence type="ECO:0000256" key="16">
    <source>
        <dbReference type="ARBA" id="ARBA00023136"/>
    </source>
</evidence>
<dbReference type="PANTHER" id="PTHR22888:SF9">
    <property type="entry name" value="CYTOCHROME C OXIDASE SUBUNIT 2"/>
    <property type="match status" value="1"/>
</dbReference>
<evidence type="ECO:0000256" key="14">
    <source>
        <dbReference type="ARBA" id="ARBA00023008"/>
    </source>
</evidence>
<dbReference type="InterPro" id="IPR001505">
    <property type="entry name" value="Copper_CuA"/>
</dbReference>
<dbReference type="GO" id="GO:0042773">
    <property type="term" value="P:ATP synthesis coupled electron transport"/>
    <property type="evidence" value="ECO:0007669"/>
    <property type="project" value="TreeGrafter"/>
</dbReference>
<keyword evidence="9 18" id="KW-0999">Mitochondrion inner membrane</keyword>
<evidence type="ECO:0000256" key="15">
    <source>
        <dbReference type="ARBA" id="ARBA00023128"/>
    </source>
</evidence>
<dbReference type="PROSITE" id="PS50999">
    <property type="entry name" value="COX2_TM"/>
    <property type="match status" value="1"/>
</dbReference>
<evidence type="ECO:0000256" key="18">
    <source>
        <dbReference type="RuleBase" id="RU000457"/>
    </source>
</evidence>
<dbReference type="InterPro" id="IPR008972">
    <property type="entry name" value="Cupredoxin"/>
</dbReference>
<sequence>MDWYKLMFYDSASPIMEQLILFHDYSMLIIFTILSIIFFIMMKIIKNNFFSNMILENQMIEIIWTILPTFILTFIAIPSLHLLYMMDELMNPMITIKIIAHQWFWSYEYNDFNKVEFESYMKPQSTFRLLEVDNTTPIPMNCQIRFIITSLDVIHSWTIPCLGIKMDATPGRLNQMSIISNKTGSFFGQCSEICGMNHSFMPIMIDSIPIKYFISWIKSFC</sequence>
<keyword evidence="14 18" id="KW-0186">Copper</keyword>
<keyword evidence="11" id="KW-1278">Translocase</keyword>
<keyword evidence="5 18" id="KW-0813">Transport</keyword>
<comment type="catalytic activity">
    <reaction evidence="17">
        <text>4 Fe(II)-[cytochrome c] + O2 + 8 H(+)(in) = 4 Fe(III)-[cytochrome c] + 2 H2O + 4 H(+)(out)</text>
        <dbReference type="Rhea" id="RHEA:11436"/>
        <dbReference type="Rhea" id="RHEA-COMP:10350"/>
        <dbReference type="Rhea" id="RHEA-COMP:14399"/>
        <dbReference type="ChEBI" id="CHEBI:15377"/>
        <dbReference type="ChEBI" id="CHEBI:15378"/>
        <dbReference type="ChEBI" id="CHEBI:15379"/>
        <dbReference type="ChEBI" id="CHEBI:29033"/>
        <dbReference type="ChEBI" id="CHEBI:29034"/>
        <dbReference type="EC" id="7.1.1.9"/>
    </reaction>
    <physiologicalReaction direction="left-to-right" evidence="17">
        <dbReference type="Rhea" id="RHEA:11437"/>
    </physiologicalReaction>
</comment>
<dbReference type="Gene3D" id="1.10.287.90">
    <property type="match status" value="1"/>
</dbReference>
<protein>
    <recommendedName>
        <fullName evidence="4 18">Cytochrome c oxidase subunit 2</fullName>
    </recommendedName>
</protein>
<evidence type="ECO:0000256" key="8">
    <source>
        <dbReference type="ARBA" id="ARBA00022723"/>
    </source>
</evidence>
<keyword evidence="6 18" id="KW-0679">Respiratory chain</keyword>
<dbReference type="InterPro" id="IPR002429">
    <property type="entry name" value="CcO_II-like_C"/>
</dbReference>
<dbReference type="InterPro" id="IPR036257">
    <property type="entry name" value="Cyt_c_oxidase_su2_TM_sf"/>
</dbReference>
<evidence type="ECO:0000313" key="22">
    <source>
        <dbReference type="EMBL" id="AUT13419.1"/>
    </source>
</evidence>
<keyword evidence="15 18" id="KW-0496">Mitochondrion</keyword>
<comment type="function">
    <text evidence="18">Component of the cytochrome c oxidase, the last enzyme in the mitochondrial electron transport chain which drives oxidative phosphorylation. The respiratory chain contains 3 multisubunit complexes succinate dehydrogenase (complex II, CII), ubiquinol-cytochrome c oxidoreductase (cytochrome b-c1 complex, complex III, CIII) and cytochrome c oxidase (complex IV, CIV), that cooperate to transfer electrons derived from NADH and succinate to molecular oxygen, creating an electrochemical gradient over the inner membrane that drives transmembrane transport and the ATP synthase. Cytochrome c oxidase is the component of the respiratory chain that catalyzes the reduction of oxygen to water. Electrons originating from reduced cytochrome c in the intermembrane space (IMS) are transferred via the dinuclear copper A center (CU(A)) of subunit 2 and heme A of subunit 1 to the active site in subunit 1, a binuclear center (BNC) formed by heme A3 and copper B (CU(B)). The BNC reduces molecular oxygen to 2 water molecules using 4 electrons from cytochrome c in the IMS and 4 protons from the mitochondrial matrix.</text>
</comment>
<dbReference type="EMBL" id="MF443235">
    <property type="protein sequence ID" value="AUT13419.1"/>
    <property type="molecule type" value="Genomic_DNA"/>
</dbReference>
<evidence type="ECO:0000256" key="6">
    <source>
        <dbReference type="ARBA" id="ARBA00022660"/>
    </source>
</evidence>
<evidence type="ECO:0000256" key="19">
    <source>
        <dbReference type="SAM" id="Phobius"/>
    </source>
</evidence>
<organism evidence="22">
    <name type="scientific">Mycopsylla gardenensis</name>
    <dbReference type="NCBI Taxonomy" id="2008466"/>
    <lineage>
        <taxon>Eukaryota</taxon>
        <taxon>Metazoa</taxon>
        <taxon>Ecdysozoa</taxon>
        <taxon>Arthropoda</taxon>
        <taxon>Hexapoda</taxon>
        <taxon>Insecta</taxon>
        <taxon>Pterygota</taxon>
        <taxon>Neoptera</taxon>
        <taxon>Paraneoptera</taxon>
        <taxon>Hemiptera</taxon>
        <taxon>Sternorrhyncha</taxon>
        <taxon>Psylloidea</taxon>
        <taxon>Carsidaridae</taxon>
        <taxon>Homotominae</taxon>
        <taxon>Mycopsylla</taxon>
    </lineage>
</organism>
<keyword evidence="13 19" id="KW-1133">Transmembrane helix</keyword>
<dbReference type="GO" id="GO:0004129">
    <property type="term" value="F:cytochrome-c oxidase activity"/>
    <property type="evidence" value="ECO:0007669"/>
    <property type="project" value="UniProtKB-EC"/>
</dbReference>
<dbReference type="PRINTS" id="PR01166">
    <property type="entry name" value="CYCOXIDASEII"/>
</dbReference>
<dbReference type="GO" id="GO:0005743">
    <property type="term" value="C:mitochondrial inner membrane"/>
    <property type="evidence" value="ECO:0007669"/>
    <property type="project" value="UniProtKB-SubCell"/>
</dbReference>
<dbReference type="InterPro" id="IPR034210">
    <property type="entry name" value="CcO_II_C"/>
</dbReference>
<evidence type="ECO:0000256" key="17">
    <source>
        <dbReference type="ARBA" id="ARBA00049512"/>
    </source>
</evidence>
<comment type="similarity">
    <text evidence="2 18">Belongs to the cytochrome c oxidase subunit 2 family.</text>
</comment>
<evidence type="ECO:0000256" key="5">
    <source>
        <dbReference type="ARBA" id="ARBA00022448"/>
    </source>
</evidence>
<feature type="transmembrane region" description="Helical" evidence="19">
    <location>
        <begin position="20"/>
        <end position="41"/>
    </location>
</feature>
<geneLocation type="mitochondrion" evidence="22"/>
<feature type="domain" description="Cytochrome oxidase subunit II transmembrane region profile" evidence="21">
    <location>
        <begin position="1"/>
        <end position="90"/>
    </location>
</feature>
<dbReference type="GO" id="GO:0005507">
    <property type="term" value="F:copper ion binding"/>
    <property type="evidence" value="ECO:0007669"/>
    <property type="project" value="InterPro"/>
</dbReference>
<dbReference type="Gene3D" id="2.60.40.420">
    <property type="entry name" value="Cupredoxins - blue copper proteins"/>
    <property type="match status" value="1"/>
</dbReference>
<keyword evidence="12 18" id="KW-0249">Electron transport</keyword>
<dbReference type="Pfam" id="PF02790">
    <property type="entry name" value="COX2_TM"/>
    <property type="match status" value="1"/>
</dbReference>
<evidence type="ECO:0000256" key="3">
    <source>
        <dbReference type="ARBA" id="ARBA00011164"/>
    </source>
</evidence>
<dbReference type="SUPFAM" id="SSF49503">
    <property type="entry name" value="Cupredoxins"/>
    <property type="match status" value="1"/>
</dbReference>
<dbReference type="FunFam" id="2.60.40.420:FF:000001">
    <property type="entry name" value="Cytochrome c oxidase subunit 2"/>
    <property type="match status" value="1"/>
</dbReference>
<reference evidence="22" key="1">
    <citation type="submission" date="2017-07" db="EMBL/GenBank/DDBJ databases">
        <authorList>
            <person name="Sun Z.S."/>
            <person name="Albrecht U."/>
            <person name="Echele G."/>
            <person name="Lee C.C."/>
        </authorList>
    </citation>
    <scope>NUCLEOTIDE SEQUENCE</scope>
</reference>
<comment type="subunit">
    <text evidence="3">Component of the cytochrome c oxidase (complex IV, CIV), a multisubunit enzyme composed of a catalytic core of 3 subunits and several supernumerary subunits. The complex exists as a monomer or a dimer and forms supercomplexes (SCs) in the inner mitochondrial membrane with ubiquinol-cytochrome c oxidoreductase (cytochrome b-c1 complex, complex III, CIII).</text>
</comment>
<evidence type="ECO:0000256" key="9">
    <source>
        <dbReference type="ARBA" id="ARBA00022792"/>
    </source>
</evidence>
<dbReference type="AlphaFoldDB" id="A0A343SSK1"/>
<evidence type="ECO:0000256" key="11">
    <source>
        <dbReference type="ARBA" id="ARBA00022967"/>
    </source>
</evidence>
<keyword evidence="8 18" id="KW-0479">Metal-binding</keyword>
<keyword evidence="7 18" id="KW-0812">Transmembrane</keyword>
<accession>A0A343SSK1</accession>
<evidence type="ECO:0000256" key="12">
    <source>
        <dbReference type="ARBA" id="ARBA00022982"/>
    </source>
</evidence>
<dbReference type="SUPFAM" id="SSF81464">
    <property type="entry name" value="Cytochrome c oxidase subunit II-like, transmembrane region"/>
    <property type="match status" value="1"/>
</dbReference>
<evidence type="ECO:0000256" key="10">
    <source>
        <dbReference type="ARBA" id="ARBA00022842"/>
    </source>
</evidence>
<evidence type="ECO:0000256" key="4">
    <source>
        <dbReference type="ARBA" id="ARBA00015946"/>
    </source>
</evidence>
<dbReference type="CDD" id="cd13912">
    <property type="entry name" value="CcO_II_C"/>
    <property type="match status" value="1"/>
</dbReference>
<gene>
    <name evidence="22" type="primary">cox2</name>
</gene>
<evidence type="ECO:0000256" key="2">
    <source>
        <dbReference type="ARBA" id="ARBA00007866"/>
    </source>
</evidence>
<evidence type="ECO:0000256" key="7">
    <source>
        <dbReference type="ARBA" id="ARBA00022692"/>
    </source>
</evidence>
<name>A0A343SSK1_9HEMI</name>
<evidence type="ECO:0000256" key="13">
    <source>
        <dbReference type="ARBA" id="ARBA00022989"/>
    </source>
</evidence>
<dbReference type="Pfam" id="PF00116">
    <property type="entry name" value="COX2"/>
    <property type="match status" value="1"/>
</dbReference>
<dbReference type="InterPro" id="IPR011759">
    <property type="entry name" value="Cyt_c_oxidase_su2_TM_dom"/>
</dbReference>
<comment type="subcellular location">
    <subcellularLocation>
        <location evidence="1 18">Mitochondrion inner membrane</location>
        <topology evidence="1 18">Multi-pass membrane protein</topology>
    </subcellularLocation>
</comment>
<feature type="domain" description="Cytochrome oxidase subunit II copper A binding" evidence="20">
    <location>
        <begin position="91"/>
        <end position="219"/>
    </location>
</feature>
<keyword evidence="10" id="KW-0460">Magnesium</keyword>
<dbReference type="PANTHER" id="PTHR22888">
    <property type="entry name" value="CYTOCHROME C OXIDASE, SUBUNIT II"/>
    <property type="match status" value="1"/>
</dbReference>
<dbReference type="PROSITE" id="PS00078">
    <property type="entry name" value="COX2"/>
    <property type="match status" value="1"/>
</dbReference>